<evidence type="ECO:0000259" key="3">
    <source>
        <dbReference type="Pfam" id="PF17648"/>
    </source>
</evidence>
<dbReference type="PANTHER" id="PTHR38695">
    <property type="entry name" value="AMINO ACID PERMEASE_ SLC12A DOMAIN-CONTAINING PROTEIN"/>
    <property type="match status" value="1"/>
</dbReference>
<dbReference type="EMBL" id="MAVT02000837">
    <property type="protein sequence ID" value="POS73233.1"/>
    <property type="molecule type" value="Genomic_DNA"/>
</dbReference>
<dbReference type="PANTHER" id="PTHR38695:SF1">
    <property type="entry name" value="AMINO ACID PERMEASE_ SLC12A DOMAIN-CONTAINING PROTEIN"/>
    <property type="match status" value="1"/>
</dbReference>
<dbReference type="Pfam" id="PF17648">
    <property type="entry name" value="Luciferase"/>
    <property type="match status" value="1"/>
</dbReference>
<organism evidence="4 5">
    <name type="scientific">Diaporthe helianthi</name>
    <dbReference type="NCBI Taxonomy" id="158607"/>
    <lineage>
        <taxon>Eukaryota</taxon>
        <taxon>Fungi</taxon>
        <taxon>Dikarya</taxon>
        <taxon>Ascomycota</taxon>
        <taxon>Pezizomycotina</taxon>
        <taxon>Sordariomycetes</taxon>
        <taxon>Sordariomycetidae</taxon>
        <taxon>Diaporthales</taxon>
        <taxon>Diaporthaceae</taxon>
        <taxon>Diaporthe</taxon>
    </lineage>
</organism>
<keyword evidence="2" id="KW-0472">Membrane</keyword>
<keyword evidence="5" id="KW-1185">Reference proteome</keyword>
<name>A0A2P5HSK0_DIAHE</name>
<dbReference type="Proteomes" id="UP000094444">
    <property type="component" value="Unassembled WGS sequence"/>
</dbReference>
<sequence>MAESAHSEAALIAAVALAVNLTILFLLRHCVRTTFSIFRWVYDDFYRYLAVGRGGTPSTFSGWCQVKVLDFIARYIFLADVHGVPYLDPMYEPYRGQLFNLPRRLSDRPTIVGLIPQRQANQWGSPETEAAIIALLERKAAENPATLVMEHSYLEGHLRALKRRLPAGAVPGALGTPAEWGGEIAHAHYESSVHVILHPADAAEVVRAGWGERHPLACCAEYWLWRSYYHNWRGARIPLPTNFVLVYAPRDAAEMAVFERIVDAAVWFHTLPGDGDGAKPSNAVSRPPVGPTAGPVSSPAVTAPAPDSR</sequence>
<keyword evidence="2" id="KW-1133">Transmembrane helix</keyword>
<dbReference type="STRING" id="158607.A0A2P5HSK0"/>
<evidence type="ECO:0000313" key="4">
    <source>
        <dbReference type="EMBL" id="POS73233.1"/>
    </source>
</evidence>
<dbReference type="OrthoDB" id="5358398at2759"/>
<feature type="region of interest" description="Disordered" evidence="1">
    <location>
        <begin position="274"/>
        <end position="309"/>
    </location>
</feature>
<comment type="caution">
    <text evidence="4">The sequence shown here is derived from an EMBL/GenBank/DDBJ whole genome shotgun (WGS) entry which is preliminary data.</text>
</comment>
<dbReference type="InterPro" id="IPR048273">
    <property type="entry name" value="Luciferase"/>
</dbReference>
<feature type="transmembrane region" description="Helical" evidence="2">
    <location>
        <begin position="9"/>
        <end position="27"/>
    </location>
</feature>
<feature type="compositionally biased region" description="Low complexity" evidence="1">
    <location>
        <begin position="293"/>
        <end position="309"/>
    </location>
</feature>
<proteinExistence type="predicted"/>
<dbReference type="InParanoid" id="A0A2P5HSK0"/>
<keyword evidence="2" id="KW-0812">Transmembrane</keyword>
<evidence type="ECO:0000313" key="5">
    <source>
        <dbReference type="Proteomes" id="UP000094444"/>
    </source>
</evidence>
<evidence type="ECO:0000256" key="1">
    <source>
        <dbReference type="SAM" id="MobiDB-lite"/>
    </source>
</evidence>
<reference evidence="4" key="1">
    <citation type="submission" date="2017-09" db="EMBL/GenBank/DDBJ databases">
        <title>Polyketide synthases of a Diaporthe helianthi virulent isolate.</title>
        <authorList>
            <person name="Baroncelli R."/>
        </authorList>
    </citation>
    <scope>NUCLEOTIDE SEQUENCE [LARGE SCALE GENOMIC DNA]</scope>
    <source>
        <strain evidence="4">7/96</strain>
    </source>
</reference>
<evidence type="ECO:0000256" key="2">
    <source>
        <dbReference type="SAM" id="Phobius"/>
    </source>
</evidence>
<accession>A0A2P5HSK0</accession>
<dbReference type="AlphaFoldDB" id="A0A2P5HSK0"/>
<feature type="domain" description="Luciferase" evidence="3">
    <location>
        <begin position="181"/>
        <end position="265"/>
    </location>
</feature>
<protein>
    <recommendedName>
        <fullName evidence="3">Luciferase domain-containing protein</fullName>
    </recommendedName>
</protein>
<dbReference type="InterPro" id="IPR040841">
    <property type="entry name" value="Luciferase_dom"/>
</dbReference>
<gene>
    <name evidence="4" type="ORF">DHEL01_v208378</name>
</gene>